<dbReference type="RefSeq" id="WP_069960645.1">
    <property type="nucleotide sequence ID" value="NZ_CP016094.1"/>
</dbReference>
<dbReference type="AlphaFoldDB" id="A0A1D8AR10"/>
<dbReference type="InterPro" id="IPR006175">
    <property type="entry name" value="YjgF/YER057c/UK114"/>
</dbReference>
<dbReference type="OrthoDB" id="9803101at2"/>
<dbReference type="SUPFAM" id="SSF55298">
    <property type="entry name" value="YjgF-like"/>
    <property type="match status" value="1"/>
</dbReference>
<organism evidence="2 3">
    <name type="scientific">Lacunisphaera limnophila</name>
    <dbReference type="NCBI Taxonomy" id="1838286"/>
    <lineage>
        <taxon>Bacteria</taxon>
        <taxon>Pseudomonadati</taxon>
        <taxon>Verrucomicrobiota</taxon>
        <taxon>Opitutia</taxon>
        <taxon>Opitutales</taxon>
        <taxon>Opitutaceae</taxon>
        <taxon>Lacunisphaera</taxon>
    </lineage>
</organism>
<evidence type="ECO:0000313" key="2">
    <source>
        <dbReference type="EMBL" id="AOS43274.1"/>
    </source>
</evidence>
<evidence type="ECO:0000313" key="3">
    <source>
        <dbReference type="Proteomes" id="UP000095228"/>
    </source>
</evidence>
<sequence>MKSLLLLCLLAVTALAAADPAPAPKIEKFKLGDWEDDIGYRAAVRVGDTLYISGIAAAGPMPAAIASVYGELKSVLAAHGLTFAHVVKENLHTTDLEAVKAHQPLRRAWYGQDFPAATWVQISRLYQPDQILEVELIAVFPAATR</sequence>
<dbReference type="Pfam" id="PF01042">
    <property type="entry name" value="Ribonuc_L-PSP"/>
    <property type="match status" value="1"/>
</dbReference>
<dbReference type="STRING" id="1838286.Verru16b_00317"/>
<dbReference type="KEGG" id="obg:Verru16b_00317"/>
<dbReference type="PANTHER" id="PTHR43857:SF1">
    <property type="entry name" value="YJGH FAMILY PROTEIN"/>
    <property type="match status" value="1"/>
</dbReference>
<protein>
    <submittedName>
        <fullName evidence="2">Endoribonuclease L-PSP</fullName>
    </submittedName>
</protein>
<keyword evidence="3" id="KW-1185">Reference proteome</keyword>
<reference evidence="2 3" key="1">
    <citation type="submission" date="2016-06" db="EMBL/GenBank/DDBJ databases">
        <title>Three novel species with peptidoglycan cell walls form the new genus Lacunisphaera gen. nov. in the family Opitutaceae of the verrucomicrobial subdivision 4.</title>
        <authorList>
            <person name="Rast P."/>
            <person name="Gloeckner I."/>
            <person name="Jogler M."/>
            <person name="Boedeker C."/>
            <person name="Jeske O."/>
            <person name="Wiegand S."/>
            <person name="Reinhardt R."/>
            <person name="Schumann P."/>
            <person name="Rohde M."/>
            <person name="Spring S."/>
            <person name="Gloeckner F.O."/>
            <person name="Jogler C."/>
        </authorList>
    </citation>
    <scope>NUCLEOTIDE SEQUENCE [LARGE SCALE GENOMIC DNA]</scope>
    <source>
        <strain evidence="2 3">IG16b</strain>
    </source>
</reference>
<gene>
    <name evidence="2" type="ORF">Verru16b_00317</name>
</gene>
<name>A0A1D8AR10_9BACT</name>
<dbReference type="PANTHER" id="PTHR43857">
    <property type="entry name" value="BLR7761 PROTEIN"/>
    <property type="match status" value="1"/>
</dbReference>
<dbReference type="EMBL" id="CP016094">
    <property type="protein sequence ID" value="AOS43274.1"/>
    <property type="molecule type" value="Genomic_DNA"/>
</dbReference>
<proteinExistence type="predicted"/>
<feature type="chain" id="PRO_5009104968" evidence="1">
    <location>
        <begin position="19"/>
        <end position="145"/>
    </location>
</feature>
<dbReference type="Proteomes" id="UP000095228">
    <property type="component" value="Chromosome"/>
</dbReference>
<evidence type="ECO:0000256" key="1">
    <source>
        <dbReference type="SAM" id="SignalP"/>
    </source>
</evidence>
<dbReference type="InterPro" id="IPR035959">
    <property type="entry name" value="RutC-like_sf"/>
</dbReference>
<feature type="signal peptide" evidence="1">
    <location>
        <begin position="1"/>
        <end position="18"/>
    </location>
</feature>
<dbReference type="Gene3D" id="3.30.1330.40">
    <property type="entry name" value="RutC-like"/>
    <property type="match status" value="1"/>
</dbReference>
<keyword evidence="1" id="KW-0732">Signal</keyword>
<accession>A0A1D8AR10</accession>
<dbReference type="CDD" id="cd00448">
    <property type="entry name" value="YjgF_YER057c_UK114_family"/>
    <property type="match status" value="1"/>
</dbReference>